<evidence type="ECO:0000313" key="3">
    <source>
        <dbReference type="Proteomes" id="UP000266188"/>
    </source>
</evidence>
<dbReference type="CDD" id="cd14688">
    <property type="entry name" value="bZIP_YAP"/>
    <property type="match status" value="1"/>
</dbReference>
<sequence length="516" mass="57730">MADRSPLTDNAPPSMTNGLTNTSSMASPPLDSSKHEDSMSRFASVDADTPVPDDTDSTSTAGRKRKLSGLSARGVANLTPEQLAKKRANDRQAQRAIRERTKAHIDALEQQVRELSSQKPIYDLQAALRQNEAIQAENRELKDALKRVMDVVQPMVGKGAYATPASDAHFNSVPPAPSPLPDSHRFTPSGHRPSLGEQSYTESGSSVGTPSSIHSTPAFGYRRDSASSTPSSASFRIAFDYQRHNLAHGSEERLGFNFLLNGPPEFPKVDTIRRSSEYSRTPNPVPPTPISPLSGQQPSAFSAPIRNVGPTCTLDAILLDFLHHRQREAAQGVPKQRLVGPPYPSVSSLLNPQKSAYTHPVSKVFTDILRTFPDISSLPEQVAVLYIMFILMRWQIYPTQENYDRLPEWMTPRPSQLMHPHPAWMDYLPWPRMRDRVVMNYQDYPFENWFIPFTRTLSVNWPYEHTDCLLSMGDADDLIINPVFERHFRNLNNWSLGPAFADAYPGLVDTTRIKTN</sequence>
<reference evidence="3" key="1">
    <citation type="submission" date="2017-02" db="EMBL/GenBank/DDBJ databases">
        <authorList>
            <person name="Tafer H."/>
            <person name="Lopandic K."/>
        </authorList>
    </citation>
    <scope>NUCLEOTIDE SEQUENCE [LARGE SCALE GENOMIC DNA]</scope>
    <source>
        <strain evidence="3">CBS 366.77</strain>
    </source>
</reference>
<comment type="caution">
    <text evidence="2">The sequence shown here is derived from an EMBL/GenBank/DDBJ whole genome shotgun (WGS) entry which is preliminary data.</text>
</comment>
<proteinExistence type="predicted"/>
<evidence type="ECO:0000313" key="2">
    <source>
        <dbReference type="EMBL" id="RJE19241.1"/>
    </source>
</evidence>
<dbReference type="EMBL" id="MVGC01000432">
    <property type="protein sequence ID" value="RJE19241.1"/>
    <property type="molecule type" value="Genomic_DNA"/>
</dbReference>
<dbReference type="OrthoDB" id="4161589at2759"/>
<dbReference type="PANTHER" id="PTHR37012">
    <property type="entry name" value="B-ZIP TRANSCRIPTION FACTOR (EUROFUNG)-RELATED"/>
    <property type="match status" value="1"/>
</dbReference>
<feature type="compositionally biased region" description="Polar residues" evidence="1">
    <location>
        <begin position="196"/>
        <end position="215"/>
    </location>
</feature>
<dbReference type="PANTHER" id="PTHR37012:SF2">
    <property type="entry name" value="BZIP DOMAIN-CONTAINING PROTEIN-RELATED"/>
    <property type="match status" value="1"/>
</dbReference>
<keyword evidence="3" id="KW-1185">Reference proteome</keyword>
<dbReference type="GO" id="GO:0003700">
    <property type="term" value="F:DNA-binding transcription factor activity"/>
    <property type="evidence" value="ECO:0007669"/>
    <property type="project" value="InterPro"/>
</dbReference>
<dbReference type="InterPro" id="IPR046347">
    <property type="entry name" value="bZIP_sf"/>
</dbReference>
<organism evidence="2 3">
    <name type="scientific">Aspergillus sclerotialis</name>
    <dbReference type="NCBI Taxonomy" id="2070753"/>
    <lineage>
        <taxon>Eukaryota</taxon>
        <taxon>Fungi</taxon>
        <taxon>Dikarya</taxon>
        <taxon>Ascomycota</taxon>
        <taxon>Pezizomycotina</taxon>
        <taxon>Eurotiomycetes</taxon>
        <taxon>Eurotiomycetidae</taxon>
        <taxon>Eurotiales</taxon>
        <taxon>Aspergillaceae</taxon>
        <taxon>Aspergillus</taxon>
        <taxon>Aspergillus subgen. Polypaecilum</taxon>
    </lineage>
</organism>
<dbReference type="Gene3D" id="1.20.5.170">
    <property type="match status" value="1"/>
</dbReference>
<dbReference type="SUPFAM" id="SSF57959">
    <property type="entry name" value="Leucine zipper domain"/>
    <property type="match status" value="1"/>
</dbReference>
<feature type="region of interest" description="Disordered" evidence="1">
    <location>
        <begin position="277"/>
        <end position="298"/>
    </location>
</feature>
<protein>
    <submittedName>
        <fullName evidence="2">B-zip transcription factor</fullName>
    </submittedName>
</protein>
<name>A0A3A2ZQ73_9EURO</name>
<feature type="region of interest" description="Disordered" evidence="1">
    <location>
        <begin position="163"/>
        <end position="228"/>
    </location>
</feature>
<dbReference type="InterPro" id="IPR021833">
    <property type="entry name" value="DUF3425"/>
</dbReference>
<feature type="compositionally biased region" description="Polar residues" evidence="1">
    <location>
        <begin position="7"/>
        <end position="26"/>
    </location>
</feature>
<feature type="compositionally biased region" description="Basic and acidic residues" evidence="1">
    <location>
        <begin position="83"/>
        <end position="96"/>
    </location>
</feature>
<dbReference type="AlphaFoldDB" id="A0A3A2ZQ73"/>
<feature type="region of interest" description="Disordered" evidence="1">
    <location>
        <begin position="1"/>
        <end position="96"/>
    </location>
</feature>
<dbReference type="Proteomes" id="UP000266188">
    <property type="component" value="Unassembled WGS sequence"/>
</dbReference>
<gene>
    <name evidence="2" type="ORF">PHISCL_08429</name>
</gene>
<evidence type="ECO:0000256" key="1">
    <source>
        <dbReference type="SAM" id="MobiDB-lite"/>
    </source>
</evidence>
<accession>A0A3A2ZQ73</accession>
<dbReference type="Pfam" id="PF11905">
    <property type="entry name" value="DUF3425"/>
    <property type="match status" value="1"/>
</dbReference>